<feature type="transmembrane region" description="Helical" evidence="5">
    <location>
        <begin position="39"/>
        <end position="58"/>
    </location>
</feature>
<evidence type="ECO:0000313" key="7">
    <source>
        <dbReference type="EMBL" id="CAB4817763.1"/>
    </source>
</evidence>
<feature type="transmembrane region" description="Helical" evidence="5">
    <location>
        <begin position="350"/>
        <end position="370"/>
    </location>
</feature>
<feature type="transmembrane region" description="Helical" evidence="5">
    <location>
        <begin position="149"/>
        <end position="169"/>
    </location>
</feature>
<dbReference type="PANTHER" id="PTHR22773">
    <property type="entry name" value="NADH DEHYDROGENASE"/>
    <property type="match status" value="1"/>
</dbReference>
<proteinExistence type="inferred from homology"/>
<feature type="transmembrane region" description="Helical" evidence="5">
    <location>
        <begin position="226"/>
        <end position="251"/>
    </location>
</feature>
<feature type="transmembrane region" description="Helical" evidence="5">
    <location>
        <begin position="263"/>
        <end position="284"/>
    </location>
</feature>
<dbReference type="GO" id="GO:0042773">
    <property type="term" value="P:ATP synthesis coupled electron transport"/>
    <property type="evidence" value="ECO:0007669"/>
    <property type="project" value="InterPro"/>
</dbReference>
<keyword evidence="3 5" id="KW-1133">Transmembrane helix</keyword>
<gene>
    <name evidence="7" type="ORF">UFOPK3181_00004</name>
</gene>
<feature type="transmembrane region" description="Helical" evidence="5">
    <location>
        <begin position="391"/>
        <end position="410"/>
    </location>
</feature>
<feature type="transmembrane region" description="Helical" evidence="5">
    <location>
        <begin position="476"/>
        <end position="504"/>
    </location>
</feature>
<evidence type="ECO:0000256" key="2">
    <source>
        <dbReference type="ARBA" id="ARBA00022692"/>
    </source>
</evidence>
<evidence type="ECO:0000256" key="3">
    <source>
        <dbReference type="ARBA" id="ARBA00022989"/>
    </source>
</evidence>
<dbReference type="HAMAP" id="MF_00445">
    <property type="entry name" value="NDH1_NuoN_1"/>
    <property type="match status" value="1"/>
</dbReference>
<feature type="transmembrane region" description="Helical" evidence="5">
    <location>
        <begin position="181"/>
        <end position="206"/>
    </location>
</feature>
<evidence type="ECO:0000256" key="4">
    <source>
        <dbReference type="ARBA" id="ARBA00023136"/>
    </source>
</evidence>
<feature type="transmembrane region" description="Helical" evidence="5">
    <location>
        <begin position="322"/>
        <end position="344"/>
    </location>
</feature>
<dbReference type="NCBIfam" id="NF004441">
    <property type="entry name" value="PRK05777.1-4"/>
    <property type="match status" value="1"/>
</dbReference>
<accession>A0A6J6ZBF5</accession>
<keyword evidence="4 5" id="KW-0472">Membrane</keyword>
<sequence length="505" mass="53658">MGFTSPVLNYTLLSPILILLAGALIGVLVEAFVSKALRSITQLTLTIGTLVLSLAQVWKIRNAQSTTAAMGSVVIDGPAILLQATILIIAIISVFVIADTDHFTALAAALPGSDEERHAVQTGNQVTEVYPLTLFAISGMMLFPVSSDLITLFVALEMLSLPLYLMAGLSRRRRLASQEAALKYFLLGAFSSAFFLFGMAYLYGYSTSVTFAGIRESVVGGSGNDVLLLIGIAFLSIGLLFKVGAVPFHAWSPDVYQGAPTPITGFMAAATKVAAFGAMLRIYYTVFANAQWSWSPLLSAIAIITMLFGSFVAIAQRDVKRMLAYSSIAHAGFLLAGVIALNKAGLDASIFYLFAYGVATVGAFAVVTLVRDANGEVTDLNRWKGLGKRSPWIAATFAGFLLAFAGIPLTSGFIGKFSIFSAAYENGAKAVVIAGVLSSAIAAFFYIRVIVLMFFTDPVQDGTSVEIPSSLTRIAIIFSIILTIALGVYPAPLLDFITSLATFIR</sequence>
<evidence type="ECO:0000259" key="6">
    <source>
        <dbReference type="Pfam" id="PF00361"/>
    </source>
</evidence>
<feature type="transmembrane region" description="Helical" evidence="5">
    <location>
        <begin position="79"/>
        <end position="98"/>
    </location>
</feature>
<dbReference type="NCBIfam" id="TIGR01770">
    <property type="entry name" value="NDH_I_N"/>
    <property type="match status" value="1"/>
</dbReference>
<feature type="transmembrane region" description="Helical" evidence="5">
    <location>
        <begin position="296"/>
        <end position="315"/>
    </location>
</feature>
<comment type="subcellular location">
    <subcellularLocation>
        <location evidence="1">Membrane</location>
        <topology evidence="1">Multi-pass membrane protein</topology>
    </subcellularLocation>
</comment>
<feature type="transmembrane region" description="Helical" evidence="5">
    <location>
        <begin position="430"/>
        <end position="455"/>
    </location>
</feature>
<protein>
    <submittedName>
        <fullName evidence="7">Unannotated protein</fullName>
    </submittedName>
</protein>
<dbReference type="InterPro" id="IPR001750">
    <property type="entry name" value="ND/Mrp_TM"/>
</dbReference>
<reference evidence="7" key="1">
    <citation type="submission" date="2020-05" db="EMBL/GenBank/DDBJ databases">
        <authorList>
            <person name="Chiriac C."/>
            <person name="Salcher M."/>
            <person name="Ghai R."/>
            <person name="Kavagutti S V."/>
        </authorList>
    </citation>
    <scope>NUCLEOTIDE SEQUENCE</scope>
</reference>
<dbReference type="GO" id="GO:0008137">
    <property type="term" value="F:NADH dehydrogenase (ubiquinone) activity"/>
    <property type="evidence" value="ECO:0007669"/>
    <property type="project" value="InterPro"/>
</dbReference>
<dbReference type="AlphaFoldDB" id="A0A6J6ZBF5"/>
<evidence type="ECO:0000256" key="1">
    <source>
        <dbReference type="ARBA" id="ARBA00004141"/>
    </source>
</evidence>
<dbReference type="GO" id="GO:0016020">
    <property type="term" value="C:membrane"/>
    <property type="evidence" value="ECO:0007669"/>
    <property type="project" value="UniProtKB-SubCell"/>
</dbReference>
<evidence type="ECO:0000256" key="5">
    <source>
        <dbReference type="SAM" id="Phobius"/>
    </source>
</evidence>
<dbReference type="InterPro" id="IPR010096">
    <property type="entry name" value="NADH-Q_OxRdtase_suN/2"/>
</dbReference>
<keyword evidence="2 5" id="KW-0812">Transmembrane</keyword>
<feature type="domain" description="NADH:quinone oxidoreductase/Mrp antiporter transmembrane" evidence="6">
    <location>
        <begin position="146"/>
        <end position="441"/>
    </location>
</feature>
<name>A0A6J6ZBF5_9ZZZZ</name>
<feature type="transmembrane region" description="Helical" evidence="5">
    <location>
        <begin position="12"/>
        <end position="33"/>
    </location>
</feature>
<dbReference type="EMBL" id="CAFABG010000001">
    <property type="protein sequence ID" value="CAB4817763.1"/>
    <property type="molecule type" value="Genomic_DNA"/>
</dbReference>
<dbReference type="Pfam" id="PF00361">
    <property type="entry name" value="Proton_antipo_M"/>
    <property type="match status" value="1"/>
</dbReference>
<organism evidence="7">
    <name type="scientific">freshwater metagenome</name>
    <dbReference type="NCBI Taxonomy" id="449393"/>
    <lineage>
        <taxon>unclassified sequences</taxon>
        <taxon>metagenomes</taxon>
        <taxon>ecological metagenomes</taxon>
    </lineage>
</organism>